<gene>
    <name evidence="2" type="ORF">N783_00660</name>
</gene>
<evidence type="ECO:0000313" key="3">
    <source>
        <dbReference type="Proteomes" id="UP000030403"/>
    </source>
</evidence>
<dbReference type="EMBL" id="AVPF01000001">
    <property type="protein sequence ID" value="KGX91792.1"/>
    <property type="molecule type" value="Genomic_DNA"/>
</dbReference>
<dbReference type="SUPFAM" id="SSF52091">
    <property type="entry name" value="SpoIIaa-like"/>
    <property type="match status" value="1"/>
</dbReference>
<dbReference type="PANTHER" id="PTHR33495">
    <property type="entry name" value="ANTI-SIGMA FACTOR ANTAGONIST TM_1081-RELATED-RELATED"/>
    <property type="match status" value="1"/>
</dbReference>
<dbReference type="RefSeq" id="WP_027445205.1">
    <property type="nucleotide sequence ID" value="NZ_AULJ01000001.1"/>
</dbReference>
<dbReference type="STRING" id="1385511.GCA_000425225_00124"/>
<dbReference type="AlphaFoldDB" id="A0A0A5I7H9"/>
<dbReference type="PANTHER" id="PTHR33495:SF2">
    <property type="entry name" value="ANTI-SIGMA FACTOR ANTAGONIST TM_1081-RELATED"/>
    <property type="match status" value="1"/>
</dbReference>
<evidence type="ECO:0000313" key="2">
    <source>
        <dbReference type="EMBL" id="KGX91792.1"/>
    </source>
</evidence>
<dbReference type="GO" id="GO:0043856">
    <property type="term" value="F:anti-sigma factor antagonist activity"/>
    <property type="evidence" value="ECO:0007669"/>
    <property type="project" value="TreeGrafter"/>
</dbReference>
<dbReference type="PROSITE" id="PS50801">
    <property type="entry name" value="STAS"/>
    <property type="match status" value="1"/>
</dbReference>
<dbReference type="Gene3D" id="3.30.750.24">
    <property type="entry name" value="STAS domain"/>
    <property type="match status" value="1"/>
</dbReference>
<dbReference type="eggNOG" id="COG1366">
    <property type="taxonomic scope" value="Bacteria"/>
</dbReference>
<name>A0A0A5I7H9_9BACI</name>
<dbReference type="InterPro" id="IPR036513">
    <property type="entry name" value="STAS_dom_sf"/>
</dbReference>
<proteinExistence type="predicted"/>
<dbReference type="Proteomes" id="UP000030403">
    <property type="component" value="Unassembled WGS sequence"/>
</dbReference>
<keyword evidence="3" id="KW-1185">Reference proteome</keyword>
<dbReference type="OrthoDB" id="9793697at2"/>
<reference evidence="2 3" key="1">
    <citation type="submission" date="2013-08" db="EMBL/GenBank/DDBJ databases">
        <authorList>
            <person name="Huang J."/>
            <person name="Wang G."/>
        </authorList>
    </citation>
    <scope>NUCLEOTIDE SEQUENCE [LARGE SCALE GENOMIC DNA]</scope>
    <source>
        <strain evidence="2 3">BH030004</strain>
    </source>
</reference>
<evidence type="ECO:0000259" key="1">
    <source>
        <dbReference type="PROSITE" id="PS50801"/>
    </source>
</evidence>
<dbReference type="CDD" id="cd07043">
    <property type="entry name" value="STAS_anti-anti-sigma_factors"/>
    <property type="match status" value="1"/>
</dbReference>
<protein>
    <submittedName>
        <fullName evidence="2">Anti-sigma factor antagonist</fullName>
    </submittedName>
</protein>
<accession>A0A0A5I7H9</accession>
<feature type="domain" description="STAS" evidence="1">
    <location>
        <begin position="19"/>
        <end position="109"/>
    </location>
</feature>
<dbReference type="Pfam" id="PF01740">
    <property type="entry name" value="STAS"/>
    <property type="match status" value="1"/>
</dbReference>
<comment type="caution">
    <text evidence="2">The sequence shown here is derived from an EMBL/GenBank/DDBJ whole genome shotgun (WGS) entry which is preliminary data.</text>
</comment>
<sequence>MGEDLMVRKSKESRDECTLKISGYLDYSSMEPFIQGVRSIEEGTKKVTINFSELEFIDSTGIGAIINLAHKANDKQFEVELVGMNPEVREVFDTIGVFEIMASLQKEGM</sequence>
<dbReference type="InterPro" id="IPR002645">
    <property type="entry name" value="STAS_dom"/>
</dbReference>
<organism evidence="2 3">
    <name type="scientific">Pontibacillus marinus BH030004 = DSM 16465</name>
    <dbReference type="NCBI Taxonomy" id="1385511"/>
    <lineage>
        <taxon>Bacteria</taxon>
        <taxon>Bacillati</taxon>
        <taxon>Bacillota</taxon>
        <taxon>Bacilli</taxon>
        <taxon>Bacillales</taxon>
        <taxon>Bacillaceae</taxon>
        <taxon>Pontibacillus</taxon>
    </lineage>
</organism>